<organism evidence="5 6">
    <name type="scientific">Deinococcus roseus</name>
    <dbReference type="NCBI Taxonomy" id="392414"/>
    <lineage>
        <taxon>Bacteria</taxon>
        <taxon>Thermotogati</taxon>
        <taxon>Deinococcota</taxon>
        <taxon>Deinococci</taxon>
        <taxon>Deinococcales</taxon>
        <taxon>Deinococcaceae</taxon>
        <taxon>Deinococcus</taxon>
    </lineage>
</organism>
<dbReference type="InterPro" id="IPR051400">
    <property type="entry name" value="HAD-like_hydrolase"/>
</dbReference>
<name>A0ABQ2CXH9_9DEIO</name>
<comment type="cofactor">
    <cofactor evidence="1">
        <name>Mg(2+)</name>
        <dbReference type="ChEBI" id="CHEBI:18420"/>
    </cofactor>
</comment>
<dbReference type="NCBIfam" id="TIGR01549">
    <property type="entry name" value="HAD-SF-IA-v1"/>
    <property type="match status" value="1"/>
</dbReference>
<evidence type="ECO:0000313" key="6">
    <source>
        <dbReference type="Proteomes" id="UP000632222"/>
    </source>
</evidence>
<keyword evidence="2" id="KW-0479">Metal-binding</keyword>
<dbReference type="Gene3D" id="3.40.50.1000">
    <property type="entry name" value="HAD superfamily/HAD-like"/>
    <property type="match status" value="1"/>
</dbReference>
<dbReference type="Gene3D" id="1.10.150.520">
    <property type="match status" value="1"/>
</dbReference>
<keyword evidence="4" id="KW-0460">Magnesium</keyword>
<keyword evidence="3" id="KW-0378">Hydrolase</keyword>
<accession>A0ABQ2CXH9</accession>
<dbReference type="NCBIfam" id="TIGR01509">
    <property type="entry name" value="HAD-SF-IA-v3"/>
    <property type="match status" value="1"/>
</dbReference>
<dbReference type="PRINTS" id="PR00413">
    <property type="entry name" value="HADHALOGNASE"/>
</dbReference>
<dbReference type="RefSeq" id="WP_189000946.1">
    <property type="nucleotide sequence ID" value="NZ_BMOD01000002.1"/>
</dbReference>
<dbReference type="InterPro" id="IPR023214">
    <property type="entry name" value="HAD_sf"/>
</dbReference>
<dbReference type="Pfam" id="PF13419">
    <property type="entry name" value="HAD_2"/>
    <property type="match status" value="1"/>
</dbReference>
<dbReference type="InterPro" id="IPR036412">
    <property type="entry name" value="HAD-like_sf"/>
</dbReference>
<comment type="caution">
    <text evidence="5">The sequence shown here is derived from an EMBL/GenBank/DDBJ whole genome shotgun (WGS) entry which is preliminary data.</text>
</comment>
<proteinExistence type="predicted"/>
<evidence type="ECO:0000256" key="1">
    <source>
        <dbReference type="ARBA" id="ARBA00001946"/>
    </source>
</evidence>
<reference evidence="6" key="1">
    <citation type="journal article" date="2019" name="Int. J. Syst. Evol. Microbiol.">
        <title>The Global Catalogue of Microorganisms (GCM) 10K type strain sequencing project: providing services to taxonomists for standard genome sequencing and annotation.</title>
        <authorList>
            <consortium name="The Broad Institute Genomics Platform"/>
            <consortium name="The Broad Institute Genome Sequencing Center for Infectious Disease"/>
            <person name="Wu L."/>
            <person name="Ma J."/>
        </authorList>
    </citation>
    <scope>NUCLEOTIDE SEQUENCE [LARGE SCALE GENOMIC DNA]</scope>
    <source>
        <strain evidence="6">JCM 14370</strain>
    </source>
</reference>
<evidence type="ECO:0000256" key="4">
    <source>
        <dbReference type="ARBA" id="ARBA00022842"/>
    </source>
</evidence>
<sequence length="222" mass="25240">MTRAALFNLDGTLLDHSNTVEQFLAGHLLRLGVPETSRSAYTDCYYQLNQEGQQQLLFETLQQKFLPGVSIEVLKEDFARYAWQTPVLYPGTYTTLLELRAMGLKLALITNGTVFSQRAKIAFSRLAEYMDVILISESEQVQKPHPQIYQRALDRLNLPARACTFVGEDPLEDIAGAAQMGMKTAWLHHGRLWEHRDIQPDWVLGSISELVSVFSRLLPLKF</sequence>
<dbReference type="EMBL" id="BMOD01000002">
    <property type="protein sequence ID" value="GGJ26333.1"/>
    <property type="molecule type" value="Genomic_DNA"/>
</dbReference>
<dbReference type="InterPro" id="IPR041492">
    <property type="entry name" value="HAD_2"/>
</dbReference>
<dbReference type="Proteomes" id="UP000632222">
    <property type="component" value="Unassembled WGS sequence"/>
</dbReference>
<dbReference type="PANTHER" id="PTHR46470">
    <property type="entry name" value="N-ACYLNEURAMINATE-9-PHOSPHATASE"/>
    <property type="match status" value="1"/>
</dbReference>
<dbReference type="InterPro" id="IPR006439">
    <property type="entry name" value="HAD-SF_hydro_IA"/>
</dbReference>
<evidence type="ECO:0000256" key="3">
    <source>
        <dbReference type="ARBA" id="ARBA00022801"/>
    </source>
</evidence>
<gene>
    <name evidence="5" type="ORF">GCM10008938_10610</name>
</gene>
<dbReference type="PANTHER" id="PTHR46470:SF2">
    <property type="entry name" value="GLYCERALDEHYDE 3-PHOSPHATE PHOSPHATASE"/>
    <property type="match status" value="1"/>
</dbReference>
<keyword evidence="6" id="KW-1185">Reference proteome</keyword>
<protein>
    <submittedName>
        <fullName evidence="5">Haloacid dehalogenase</fullName>
    </submittedName>
</protein>
<evidence type="ECO:0000313" key="5">
    <source>
        <dbReference type="EMBL" id="GGJ26333.1"/>
    </source>
</evidence>
<evidence type="ECO:0000256" key="2">
    <source>
        <dbReference type="ARBA" id="ARBA00022723"/>
    </source>
</evidence>
<dbReference type="SUPFAM" id="SSF56784">
    <property type="entry name" value="HAD-like"/>
    <property type="match status" value="1"/>
</dbReference>